<dbReference type="CDD" id="cd00761">
    <property type="entry name" value="Glyco_tranf_GTA_type"/>
    <property type="match status" value="1"/>
</dbReference>
<comment type="caution">
    <text evidence="3">The sequence shown here is derived from an EMBL/GenBank/DDBJ whole genome shotgun (WGS) entry which is preliminary data.</text>
</comment>
<keyword evidence="3" id="KW-0808">Transferase</keyword>
<dbReference type="Pfam" id="PF00535">
    <property type="entry name" value="Glycos_transf_2"/>
    <property type="match status" value="1"/>
</dbReference>
<dbReference type="SUPFAM" id="SSF53448">
    <property type="entry name" value="Nucleotide-diphospho-sugar transferases"/>
    <property type="match status" value="1"/>
</dbReference>
<accession>A0A2T0RB97</accession>
<organism evidence="3 4">
    <name type="scientific">Kineococcus rhizosphaerae</name>
    <dbReference type="NCBI Taxonomy" id="559628"/>
    <lineage>
        <taxon>Bacteria</taxon>
        <taxon>Bacillati</taxon>
        <taxon>Actinomycetota</taxon>
        <taxon>Actinomycetes</taxon>
        <taxon>Kineosporiales</taxon>
        <taxon>Kineosporiaceae</taxon>
        <taxon>Kineococcus</taxon>
    </lineage>
</organism>
<evidence type="ECO:0000313" key="3">
    <source>
        <dbReference type="EMBL" id="PRY18435.1"/>
    </source>
</evidence>
<dbReference type="GO" id="GO:0016740">
    <property type="term" value="F:transferase activity"/>
    <property type="evidence" value="ECO:0007669"/>
    <property type="project" value="UniProtKB-KW"/>
</dbReference>
<evidence type="ECO:0000259" key="2">
    <source>
        <dbReference type="Pfam" id="PF00535"/>
    </source>
</evidence>
<protein>
    <submittedName>
        <fullName evidence="3">Glycosyltransferase involved in cell wall biosynthesis</fullName>
    </submittedName>
</protein>
<gene>
    <name evidence="3" type="ORF">CLV37_101680</name>
</gene>
<dbReference type="InterPro" id="IPR050834">
    <property type="entry name" value="Glycosyltransf_2"/>
</dbReference>
<keyword evidence="4" id="KW-1185">Reference proteome</keyword>
<dbReference type="EMBL" id="PVZF01000001">
    <property type="protein sequence ID" value="PRY18435.1"/>
    <property type="molecule type" value="Genomic_DNA"/>
</dbReference>
<dbReference type="InterPro" id="IPR029044">
    <property type="entry name" value="Nucleotide-diphossugar_trans"/>
</dbReference>
<dbReference type="PANTHER" id="PTHR43685:SF2">
    <property type="entry name" value="GLYCOSYLTRANSFERASE 2-LIKE DOMAIN-CONTAINING PROTEIN"/>
    <property type="match status" value="1"/>
</dbReference>
<dbReference type="AlphaFoldDB" id="A0A2T0RB97"/>
<dbReference type="Gene3D" id="3.90.550.10">
    <property type="entry name" value="Spore Coat Polysaccharide Biosynthesis Protein SpsA, Chain A"/>
    <property type="match status" value="1"/>
</dbReference>
<reference evidence="3 4" key="1">
    <citation type="submission" date="2018-03" db="EMBL/GenBank/DDBJ databases">
        <title>Genomic Encyclopedia of Archaeal and Bacterial Type Strains, Phase II (KMG-II): from individual species to whole genera.</title>
        <authorList>
            <person name="Goeker M."/>
        </authorList>
    </citation>
    <scope>NUCLEOTIDE SEQUENCE [LARGE SCALE GENOMIC DNA]</scope>
    <source>
        <strain evidence="3 4">DSM 19711</strain>
    </source>
</reference>
<dbReference type="RefSeq" id="WP_170127028.1">
    <property type="nucleotide sequence ID" value="NZ_PVZF01000001.1"/>
</dbReference>
<evidence type="ECO:0000256" key="1">
    <source>
        <dbReference type="SAM" id="MobiDB-lite"/>
    </source>
</evidence>
<feature type="compositionally biased region" description="Low complexity" evidence="1">
    <location>
        <begin position="14"/>
        <end position="25"/>
    </location>
</feature>
<evidence type="ECO:0000313" key="4">
    <source>
        <dbReference type="Proteomes" id="UP000238083"/>
    </source>
</evidence>
<dbReference type="InterPro" id="IPR001173">
    <property type="entry name" value="Glyco_trans_2-like"/>
</dbReference>
<dbReference type="PANTHER" id="PTHR43685">
    <property type="entry name" value="GLYCOSYLTRANSFERASE"/>
    <property type="match status" value="1"/>
</dbReference>
<feature type="region of interest" description="Disordered" evidence="1">
    <location>
        <begin position="1"/>
        <end position="25"/>
    </location>
</feature>
<sequence length="347" mass="36751">MSPVRRLIAPPAPSTAHPATAHPASAPPGISVVIAAYRAEGTLAAAVGSALAQEPPPAEVVVVDDGSPDRTVEVAESFRDAVRVVRRPHAGEAATKNTAAREARSEVIAYLDADDVLLPGWLDAVRTAFTERPDLTLVTADAWLVRDGRRVRRVYDGGFSFAATDQRRELLRRNFVLGLCAVRRGPFLAAGGFDERVEVASDWTAWLRVVLAGGVVGCVDEPLAEYRLHDASLSADTTRLLQGRVDVLQRTLDDPNLTEGERSVLLDSLAEQRRRLALALARSGLLSGAPGARRAALRVLGDSGQPAASRLKSLVAVVLPSRVSRRFLARSDVSAAFRGGGVGGAGG</sequence>
<feature type="domain" description="Glycosyltransferase 2-like" evidence="2">
    <location>
        <begin position="31"/>
        <end position="153"/>
    </location>
</feature>
<proteinExistence type="predicted"/>
<dbReference type="GO" id="GO:0044010">
    <property type="term" value="P:single-species biofilm formation"/>
    <property type="evidence" value="ECO:0007669"/>
    <property type="project" value="TreeGrafter"/>
</dbReference>
<name>A0A2T0RB97_9ACTN</name>
<dbReference type="Proteomes" id="UP000238083">
    <property type="component" value="Unassembled WGS sequence"/>
</dbReference>